<dbReference type="Gene3D" id="3.10.28.10">
    <property type="entry name" value="Homing endonucleases"/>
    <property type="match status" value="1"/>
</dbReference>
<dbReference type="SUPFAM" id="SSF55608">
    <property type="entry name" value="Homing endonucleases"/>
    <property type="match status" value="1"/>
</dbReference>
<dbReference type="GO" id="GO:0004519">
    <property type="term" value="F:endonuclease activity"/>
    <property type="evidence" value="ECO:0007669"/>
    <property type="project" value="InterPro"/>
</dbReference>
<evidence type="ECO:0000313" key="3">
    <source>
        <dbReference type="Proteomes" id="UP000179381"/>
    </source>
</evidence>
<proteinExistence type="predicted"/>
<dbReference type="EMBL" id="MFVH01000022">
    <property type="protein sequence ID" value="OGI91787.1"/>
    <property type="molecule type" value="Genomic_DNA"/>
</dbReference>
<accession>A0A1F6XCC4</accession>
<organism evidence="2 3">
    <name type="scientific">Candidatus Nomurabacteria bacterium RIFCSPLOWO2_01_FULL_46_18</name>
    <dbReference type="NCBI Taxonomy" id="1801783"/>
    <lineage>
        <taxon>Bacteria</taxon>
        <taxon>Candidatus Nomuraibacteriota</taxon>
    </lineage>
</organism>
<feature type="domain" description="Homing endonuclease LAGLIDADG" evidence="1">
    <location>
        <begin position="18"/>
        <end position="66"/>
    </location>
</feature>
<evidence type="ECO:0000259" key="1">
    <source>
        <dbReference type="Pfam" id="PF03161"/>
    </source>
</evidence>
<dbReference type="Pfam" id="PF03161">
    <property type="entry name" value="LAGLIDADG_2"/>
    <property type="match status" value="1"/>
</dbReference>
<name>A0A1F6XCC4_9BACT</name>
<sequence length="67" mass="7783">MDDIVGRLQSKFSSHQIDVIIGSLLGDARLECRSKGIRASYTARFRVHHGEKQKDYVIWKYQMLKDS</sequence>
<evidence type="ECO:0000313" key="2">
    <source>
        <dbReference type="EMBL" id="OGI91787.1"/>
    </source>
</evidence>
<dbReference type="InterPro" id="IPR004860">
    <property type="entry name" value="LAGLIDADG_dom"/>
</dbReference>
<protein>
    <recommendedName>
        <fullName evidence="1">Homing endonuclease LAGLIDADG domain-containing protein</fullName>
    </recommendedName>
</protein>
<comment type="caution">
    <text evidence="2">The sequence shown here is derived from an EMBL/GenBank/DDBJ whole genome shotgun (WGS) entry which is preliminary data.</text>
</comment>
<reference evidence="2 3" key="1">
    <citation type="journal article" date="2016" name="Nat. Commun.">
        <title>Thousands of microbial genomes shed light on interconnected biogeochemical processes in an aquifer system.</title>
        <authorList>
            <person name="Anantharaman K."/>
            <person name="Brown C.T."/>
            <person name="Hug L.A."/>
            <person name="Sharon I."/>
            <person name="Castelle C.J."/>
            <person name="Probst A.J."/>
            <person name="Thomas B.C."/>
            <person name="Singh A."/>
            <person name="Wilkins M.J."/>
            <person name="Karaoz U."/>
            <person name="Brodie E.L."/>
            <person name="Williams K.H."/>
            <person name="Hubbard S.S."/>
            <person name="Banfield J.F."/>
        </authorList>
    </citation>
    <scope>NUCLEOTIDE SEQUENCE [LARGE SCALE GENOMIC DNA]</scope>
</reference>
<dbReference type="InterPro" id="IPR027434">
    <property type="entry name" value="Homing_endonucl"/>
</dbReference>
<dbReference type="AlphaFoldDB" id="A0A1F6XCC4"/>
<gene>
    <name evidence="2" type="ORF">A2933_02295</name>
</gene>
<dbReference type="Proteomes" id="UP000179381">
    <property type="component" value="Unassembled WGS sequence"/>
</dbReference>